<sequence length="421" mass="46758">MILLPHSIWSILLALSFLFNRACGEREVIAYRTVSEEEAAYINRHNKPYRDKKHDRFSRWNQLASGFYTTNEPAGWRGYTGDEYCVIKADSDKFESARKVWIPKTTGDEASPTLLWSGNEERILDYIRSLGVPEPENALRFSHISLHPGKLQMVIPTDMINNDDLDLWAECWKSPKDLLNHASETVDWSRWAIAGHPGPGEALGSSKTVPVNWKPSIWEPGASAGAFAKSKTLRMSLKPSTSRNKGKASVAAARVGALAKSQTLRIGWSPSIWKASASVKKKGKASDLEMSDGDPGTSARAYRKSKTLRMSWKPSVPDRKKGKASDPGTSRGDPGTRGGALGKSKTFRISWRPLTWKPSVSGKKKGKASDPGTSGGVLAKSQTLGMSWKPSTSKSLISVKKEKAPKRHRWWSKWWRLTPWA</sequence>
<keyword evidence="4" id="KW-1185">Reference proteome</keyword>
<dbReference type="GeneID" id="18763582"/>
<feature type="chain" id="PRO_5003854585" evidence="2">
    <location>
        <begin position="25"/>
        <end position="421"/>
    </location>
</feature>
<dbReference type="KEGG" id="mbe:MBM_07647"/>
<evidence type="ECO:0000313" key="4">
    <source>
        <dbReference type="Proteomes" id="UP000006753"/>
    </source>
</evidence>
<dbReference type="AlphaFoldDB" id="K1WPV5"/>
<feature type="region of interest" description="Disordered" evidence="1">
    <location>
        <begin position="279"/>
        <end position="344"/>
    </location>
</feature>
<dbReference type="EMBL" id="JH921446">
    <property type="protein sequence ID" value="EKD14417.1"/>
    <property type="molecule type" value="Genomic_DNA"/>
</dbReference>
<proteinExistence type="predicted"/>
<accession>K1WPV5</accession>
<dbReference type="RefSeq" id="XP_007295536.1">
    <property type="nucleotide sequence ID" value="XM_007295474.1"/>
</dbReference>
<reference evidence="3 4" key="1">
    <citation type="journal article" date="2012" name="BMC Genomics">
        <title>Sequencing the genome of Marssonina brunnea reveals fungus-poplar co-evolution.</title>
        <authorList>
            <person name="Zhu S."/>
            <person name="Cao Y.-Z."/>
            <person name="Jiang C."/>
            <person name="Tan B.-Y."/>
            <person name="Wang Z."/>
            <person name="Feng S."/>
            <person name="Zhang L."/>
            <person name="Su X.-H."/>
            <person name="Brejova B."/>
            <person name="Vinar T."/>
            <person name="Xu M."/>
            <person name="Wang M.-X."/>
            <person name="Zhang S.-G."/>
            <person name="Huang M.-R."/>
            <person name="Wu R."/>
            <person name="Zhou Y."/>
        </authorList>
    </citation>
    <scope>NUCLEOTIDE SEQUENCE [LARGE SCALE GENOMIC DNA]</scope>
    <source>
        <strain evidence="3 4">MB_m1</strain>
    </source>
</reference>
<protein>
    <submittedName>
        <fullName evidence="3">Uncharacterized protein</fullName>
    </submittedName>
</protein>
<gene>
    <name evidence="3" type="ORF">MBM_07647</name>
</gene>
<feature type="region of interest" description="Disordered" evidence="1">
    <location>
        <begin position="357"/>
        <end position="379"/>
    </location>
</feature>
<dbReference type="HOGENOM" id="CLU_652240_0_0_1"/>
<evidence type="ECO:0000256" key="1">
    <source>
        <dbReference type="SAM" id="MobiDB-lite"/>
    </source>
</evidence>
<name>K1WPV5_MARBU</name>
<dbReference type="InParanoid" id="K1WPV5"/>
<evidence type="ECO:0000313" key="3">
    <source>
        <dbReference type="EMBL" id="EKD14417.1"/>
    </source>
</evidence>
<evidence type="ECO:0000256" key="2">
    <source>
        <dbReference type="SAM" id="SignalP"/>
    </source>
</evidence>
<dbReference type="InterPro" id="IPR045564">
    <property type="entry name" value="DUF5910"/>
</dbReference>
<dbReference type="Proteomes" id="UP000006753">
    <property type="component" value="Unassembled WGS sequence"/>
</dbReference>
<dbReference type="Pfam" id="PF19287">
    <property type="entry name" value="DUF5910"/>
    <property type="match status" value="1"/>
</dbReference>
<dbReference type="eggNOG" id="ENOG502SUI0">
    <property type="taxonomic scope" value="Eukaryota"/>
</dbReference>
<feature type="signal peptide" evidence="2">
    <location>
        <begin position="1"/>
        <end position="24"/>
    </location>
</feature>
<organism evidence="3 4">
    <name type="scientific">Marssonina brunnea f. sp. multigermtubi (strain MB_m1)</name>
    <name type="common">Marssonina leaf spot fungus</name>
    <dbReference type="NCBI Taxonomy" id="1072389"/>
    <lineage>
        <taxon>Eukaryota</taxon>
        <taxon>Fungi</taxon>
        <taxon>Dikarya</taxon>
        <taxon>Ascomycota</taxon>
        <taxon>Pezizomycotina</taxon>
        <taxon>Leotiomycetes</taxon>
        <taxon>Helotiales</taxon>
        <taxon>Drepanopezizaceae</taxon>
        <taxon>Drepanopeziza</taxon>
    </lineage>
</organism>
<keyword evidence="2" id="KW-0732">Signal</keyword>